<protein>
    <recommendedName>
        <fullName evidence="1">F-box domain-containing protein</fullName>
    </recommendedName>
</protein>
<accession>A0A8D8SQZ8</accession>
<dbReference type="Pfam" id="PF00646">
    <property type="entry name" value="F-box"/>
    <property type="match status" value="1"/>
</dbReference>
<evidence type="ECO:0000259" key="1">
    <source>
        <dbReference type="Pfam" id="PF00646"/>
    </source>
</evidence>
<dbReference type="EMBL" id="HBUF01224309">
    <property type="protein sequence ID" value="CAG6670812.1"/>
    <property type="molecule type" value="Transcribed_RNA"/>
</dbReference>
<organism evidence="2">
    <name type="scientific">Cacopsylla melanoneura</name>
    <dbReference type="NCBI Taxonomy" id="428564"/>
    <lineage>
        <taxon>Eukaryota</taxon>
        <taxon>Metazoa</taxon>
        <taxon>Ecdysozoa</taxon>
        <taxon>Arthropoda</taxon>
        <taxon>Hexapoda</taxon>
        <taxon>Insecta</taxon>
        <taxon>Pterygota</taxon>
        <taxon>Neoptera</taxon>
        <taxon>Paraneoptera</taxon>
        <taxon>Hemiptera</taxon>
        <taxon>Sternorrhyncha</taxon>
        <taxon>Psylloidea</taxon>
        <taxon>Psyllidae</taxon>
        <taxon>Psyllinae</taxon>
        <taxon>Cacopsylla</taxon>
    </lineage>
</organism>
<dbReference type="SUPFAM" id="SSF81383">
    <property type="entry name" value="F-box domain"/>
    <property type="match status" value="1"/>
</dbReference>
<dbReference type="AlphaFoldDB" id="A0A8D8SQZ8"/>
<dbReference type="InterPro" id="IPR001810">
    <property type="entry name" value="F-box_dom"/>
</dbReference>
<dbReference type="InterPro" id="IPR036047">
    <property type="entry name" value="F-box-like_dom_sf"/>
</dbReference>
<evidence type="ECO:0000313" key="2">
    <source>
        <dbReference type="EMBL" id="CAG6670812.1"/>
    </source>
</evidence>
<reference evidence="2" key="1">
    <citation type="submission" date="2021-05" db="EMBL/GenBank/DDBJ databases">
        <authorList>
            <person name="Alioto T."/>
            <person name="Alioto T."/>
            <person name="Gomez Garrido J."/>
        </authorList>
    </citation>
    <scope>NUCLEOTIDE SEQUENCE</scope>
</reference>
<feature type="domain" description="F-box" evidence="1">
    <location>
        <begin position="17"/>
        <end position="46"/>
    </location>
</feature>
<proteinExistence type="predicted"/>
<sequence>MSFNANVGDYLTYQCGILKNILSYFSEDELKQAKLVSKEWKRLVTNILNSRQYFCTTLYHRNSVRFPFDAKRIKLKPEQFSFFICQKMVLKDLCTYKKLTNHHLLNIQDYENFRVLSGRYLPPVAVGTCGLAFDYYFLKTLVNCGSVGHGFHSTSVDVSIFQLQVCFSSTKLKEVLQESSSEPIKGMMAFVSPGYSRRKTYAKEAVTTFRTIVQSVQTEPIISAGVTVDMTLLLPEHYTCDCDFDTTIIVFRGKGLKVTSDIFEWTDSEDAGFTEFLTQLVERAGPPPVGGTRIIYVFECYRVKDNLVQYLKKIGALCPGVEVAIIRSKYNEFYYNTNDSKRTSENNECDIRTYSSIINIYDFAGVPKTTEDVLCSSGIVTKFIEYDPIEKTSRHPLN</sequence>
<name>A0A8D8SQZ8_9HEMI</name>